<dbReference type="Pfam" id="PF13409">
    <property type="entry name" value="GST_N_2"/>
    <property type="match status" value="1"/>
</dbReference>
<dbReference type="SUPFAM" id="SSF52833">
    <property type="entry name" value="Thioredoxin-like"/>
    <property type="match status" value="1"/>
</dbReference>
<dbReference type="SFLD" id="SFLDS00019">
    <property type="entry name" value="Glutathione_Transferase_(cytos"/>
    <property type="match status" value="1"/>
</dbReference>
<proteinExistence type="predicted"/>
<dbReference type="InterPro" id="IPR004046">
    <property type="entry name" value="GST_C"/>
</dbReference>
<dbReference type="GeneID" id="110233414"/>
<organism evidence="3 4">
    <name type="scientific">Exaiptasia diaphana</name>
    <name type="common">Tropical sea anemone</name>
    <name type="synonym">Aiptasia pulchella</name>
    <dbReference type="NCBI Taxonomy" id="2652724"/>
    <lineage>
        <taxon>Eukaryota</taxon>
        <taxon>Metazoa</taxon>
        <taxon>Cnidaria</taxon>
        <taxon>Anthozoa</taxon>
        <taxon>Hexacorallia</taxon>
        <taxon>Actiniaria</taxon>
        <taxon>Aiptasiidae</taxon>
        <taxon>Exaiptasia</taxon>
    </lineage>
</organism>
<dbReference type="SUPFAM" id="SSF47616">
    <property type="entry name" value="GST C-terminal domain-like"/>
    <property type="match status" value="1"/>
</dbReference>
<dbReference type="KEGG" id="epa:110233414"/>
<dbReference type="InterPro" id="IPR036249">
    <property type="entry name" value="Thioredoxin-like_sf"/>
</dbReference>
<dbReference type="PROSITE" id="PS50405">
    <property type="entry name" value="GST_CTER"/>
    <property type="match status" value="1"/>
</dbReference>
<evidence type="ECO:0000313" key="3">
    <source>
        <dbReference type="EnsemblMetazoa" id="XP_020894365.2"/>
    </source>
</evidence>
<keyword evidence="4" id="KW-1185">Reference proteome</keyword>
<evidence type="ECO:0000259" key="1">
    <source>
        <dbReference type="PROSITE" id="PS50404"/>
    </source>
</evidence>
<dbReference type="GO" id="GO:0006749">
    <property type="term" value="P:glutathione metabolic process"/>
    <property type="evidence" value="ECO:0007669"/>
    <property type="project" value="TreeGrafter"/>
</dbReference>
<feature type="domain" description="GST N-terminal" evidence="1">
    <location>
        <begin position="2"/>
        <end position="89"/>
    </location>
</feature>
<evidence type="ECO:0008006" key="5">
    <source>
        <dbReference type="Google" id="ProtNLM"/>
    </source>
</evidence>
<dbReference type="RefSeq" id="XP_020894365.2">
    <property type="nucleotide sequence ID" value="XM_021038706.2"/>
</dbReference>
<dbReference type="EnsemblMetazoa" id="XM_021038706.2">
    <property type="protein sequence ID" value="XP_020894365.2"/>
    <property type="gene ID" value="LOC110233414"/>
</dbReference>
<dbReference type="InterPro" id="IPR036282">
    <property type="entry name" value="Glutathione-S-Trfase_C_sf"/>
</dbReference>
<dbReference type="AlphaFoldDB" id="A0A913WUM4"/>
<feature type="domain" description="GST C-terminal" evidence="2">
    <location>
        <begin position="91"/>
        <end position="221"/>
    </location>
</feature>
<dbReference type="SFLD" id="SFLDG01205">
    <property type="entry name" value="AMPS.1"/>
    <property type="match status" value="1"/>
</dbReference>
<dbReference type="CDD" id="cd03039">
    <property type="entry name" value="GST_N_Sigma_like"/>
    <property type="match status" value="1"/>
</dbReference>
<reference evidence="3" key="1">
    <citation type="submission" date="2022-11" db="UniProtKB">
        <authorList>
            <consortium name="EnsemblMetazoa"/>
        </authorList>
    </citation>
    <scope>IDENTIFICATION</scope>
</reference>
<dbReference type="GO" id="GO:0004364">
    <property type="term" value="F:glutathione transferase activity"/>
    <property type="evidence" value="ECO:0007669"/>
    <property type="project" value="TreeGrafter"/>
</dbReference>
<dbReference type="Gene3D" id="3.40.30.10">
    <property type="entry name" value="Glutaredoxin"/>
    <property type="match status" value="1"/>
</dbReference>
<dbReference type="Pfam" id="PF14497">
    <property type="entry name" value="GST_C_3"/>
    <property type="match status" value="1"/>
</dbReference>
<sequence length="225" mass="25851">MASYHLVYFDMRSLGESTRVMFALAGVPYTEERMPYIYTGIYCDEWLTMKANGRSPFGKIPLLELGDGRTICQSGAILRFLANEFGFCPSSNYDKASADMILDSVKDMQTKLDSQFYGNYKNPERREEIRTSVLKEFIPQQIQYLDNILQKNKGGKGYFVGEKITYADIAVFCFLNGYLAGGALEAPNEIKNYPLLVDFYNRVMNEPNILEYLKKRKPNPDDYPY</sequence>
<evidence type="ECO:0000313" key="4">
    <source>
        <dbReference type="Proteomes" id="UP000887567"/>
    </source>
</evidence>
<dbReference type="FunFam" id="1.20.1050.10:FF:000030">
    <property type="entry name" value="Glutathione S-transferase S1"/>
    <property type="match status" value="1"/>
</dbReference>
<dbReference type="PROSITE" id="PS50404">
    <property type="entry name" value="GST_NTER"/>
    <property type="match status" value="1"/>
</dbReference>
<evidence type="ECO:0000259" key="2">
    <source>
        <dbReference type="PROSITE" id="PS50405"/>
    </source>
</evidence>
<dbReference type="InterPro" id="IPR040079">
    <property type="entry name" value="Glutathione_S-Trfase"/>
</dbReference>
<dbReference type="OMA" id="WIASRPV"/>
<dbReference type="InterPro" id="IPR004045">
    <property type="entry name" value="Glutathione_S-Trfase_N"/>
</dbReference>
<name>A0A913WUM4_EXADI</name>
<dbReference type="Gene3D" id="1.20.1050.10">
    <property type="match status" value="1"/>
</dbReference>
<dbReference type="InterPro" id="IPR010987">
    <property type="entry name" value="Glutathione-S-Trfase_C-like"/>
</dbReference>
<dbReference type="InterPro" id="IPR050213">
    <property type="entry name" value="GST_superfamily"/>
</dbReference>
<dbReference type="Proteomes" id="UP000887567">
    <property type="component" value="Unplaced"/>
</dbReference>
<protein>
    <recommendedName>
        <fullName evidence="5">Glutathione S-transferase</fullName>
    </recommendedName>
</protein>
<dbReference type="PANTHER" id="PTHR11571">
    <property type="entry name" value="GLUTATHIONE S-TRANSFERASE"/>
    <property type="match status" value="1"/>
</dbReference>
<accession>A0A913WUM4</accession>
<dbReference type="PANTHER" id="PTHR11571:SF150">
    <property type="entry name" value="GLUTATHIONE S-TRANSFERASE"/>
    <property type="match status" value="1"/>
</dbReference>
<dbReference type="OrthoDB" id="414243at2759"/>
<dbReference type="SFLD" id="SFLDG00363">
    <property type="entry name" value="AMPS_(cytGST):_Alpha-__Mu-__Pi"/>
    <property type="match status" value="1"/>
</dbReference>